<proteinExistence type="predicted"/>
<dbReference type="EMBL" id="BAAAPZ010000001">
    <property type="protein sequence ID" value="GAA2086903.1"/>
    <property type="molecule type" value="Genomic_DNA"/>
</dbReference>
<keyword evidence="2" id="KW-1185">Reference proteome</keyword>
<accession>A0ABN2W920</accession>
<gene>
    <name evidence="1" type="ORF">GCM10009823_00970</name>
</gene>
<dbReference type="RefSeq" id="WP_291794473.1">
    <property type="nucleotide sequence ID" value="NZ_BAAAPZ010000001.1"/>
</dbReference>
<comment type="caution">
    <text evidence="1">The sequence shown here is derived from an EMBL/GenBank/DDBJ whole genome shotgun (WGS) entry which is preliminary data.</text>
</comment>
<evidence type="ECO:0000313" key="2">
    <source>
        <dbReference type="Proteomes" id="UP001500984"/>
    </source>
</evidence>
<organism evidence="1 2">
    <name type="scientific">Brevibacterium salitolerans</name>
    <dbReference type="NCBI Taxonomy" id="1403566"/>
    <lineage>
        <taxon>Bacteria</taxon>
        <taxon>Bacillati</taxon>
        <taxon>Actinomycetota</taxon>
        <taxon>Actinomycetes</taxon>
        <taxon>Micrococcales</taxon>
        <taxon>Brevibacteriaceae</taxon>
        <taxon>Brevibacterium</taxon>
    </lineage>
</organism>
<dbReference type="Proteomes" id="UP001500984">
    <property type="component" value="Unassembled WGS sequence"/>
</dbReference>
<evidence type="ECO:0000313" key="1">
    <source>
        <dbReference type="EMBL" id="GAA2086903.1"/>
    </source>
</evidence>
<protein>
    <recommendedName>
        <fullName evidence="3">Antitoxin</fullName>
    </recommendedName>
</protein>
<evidence type="ECO:0008006" key="3">
    <source>
        <dbReference type="Google" id="ProtNLM"/>
    </source>
</evidence>
<name>A0ABN2W920_9MICO</name>
<sequence>MRTTLDIDPVVLSAARAKAAAERISLGRALSDIALAALAPRSVSSQPDSAFPVLAGNPAHRVTDELVADFRDDD</sequence>
<reference evidence="1 2" key="1">
    <citation type="journal article" date="2019" name="Int. J. Syst. Evol. Microbiol.">
        <title>The Global Catalogue of Microorganisms (GCM) 10K type strain sequencing project: providing services to taxonomists for standard genome sequencing and annotation.</title>
        <authorList>
            <consortium name="The Broad Institute Genomics Platform"/>
            <consortium name="The Broad Institute Genome Sequencing Center for Infectious Disease"/>
            <person name="Wu L."/>
            <person name="Ma J."/>
        </authorList>
    </citation>
    <scope>NUCLEOTIDE SEQUENCE [LARGE SCALE GENOMIC DNA]</scope>
    <source>
        <strain evidence="1 2">JCM 15900</strain>
    </source>
</reference>